<evidence type="ECO:0000313" key="1">
    <source>
        <dbReference type="EMBL" id="SVE41623.1"/>
    </source>
</evidence>
<accession>A0A383DBC2</accession>
<name>A0A383DBC2_9ZZZZ</name>
<proteinExistence type="predicted"/>
<organism evidence="1">
    <name type="scientific">marine metagenome</name>
    <dbReference type="NCBI Taxonomy" id="408172"/>
    <lineage>
        <taxon>unclassified sequences</taxon>
        <taxon>metagenomes</taxon>
        <taxon>ecological metagenomes</taxon>
    </lineage>
</organism>
<feature type="non-terminal residue" evidence="1">
    <location>
        <position position="236"/>
    </location>
</feature>
<dbReference type="AlphaFoldDB" id="A0A383DBC2"/>
<reference evidence="1" key="1">
    <citation type="submission" date="2018-05" db="EMBL/GenBank/DDBJ databases">
        <authorList>
            <person name="Lanie J.A."/>
            <person name="Ng W.-L."/>
            <person name="Kazmierczak K.M."/>
            <person name="Andrzejewski T.M."/>
            <person name="Davidsen T.M."/>
            <person name="Wayne K.J."/>
            <person name="Tettelin H."/>
            <person name="Glass J.I."/>
            <person name="Rusch D."/>
            <person name="Podicherti R."/>
            <person name="Tsui H.-C.T."/>
            <person name="Winkler M.E."/>
        </authorList>
    </citation>
    <scope>NUCLEOTIDE SEQUENCE</scope>
</reference>
<sequence length="236" mass="24173">SLTISSSALLNLTATTDVVIPADVGLLFGSGGEKIESNGTNLTATVTGNMEISGTTGLVVPSGTTGERPSVANGLIRYNSTLGSFEGCTDGSTYVQFVTATTGQAADINKDVFTTSNASTTAFALSYTPAEVNNIIVYVDNIMQEPTQNFTLSGSTLTMTSAPHSGARVIVMHGFDSKGGISGAAWLAGSNTDVDSAIENVDTFTTSTFSSAEYSYMAKNAEGTGDSTTGYEAGKI</sequence>
<gene>
    <name evidence="1" type="ORF">METZ01_LOCUS494477</name>
</gene>
<protein>
    <submittedName>
        <fullName evidence="1">Uncharacterized protein</fullName>
    </submittedName>
</protein>
<feature type="non-terminal residue" evidence="1">
    <location>
        <position position="1"/>
    </location>
</feature>
<dbReference type="EMBL" id="UINC01215770">
    <property type="protein sequence ID" value="SVE41623.1"/>
    <property type="molecule type" value="Genomic_DNA"/>
</dbReference>